<comment type="caution">
    <text evidence="3">The sequence shown here is derived from an EMBL/GenBank/DDBJ whole genome shotgun (WGS) entry which is preliminary data.</text>
</comment>
<dbReference type="SUPFAM" id="SSF53187">
    <property type="entry name" value="Zn-dependent exopeptidases"/>
    <property type="match status" value="1"/>
</dbReference>
<dbReference type="OrthoDB" id="9772024at2"/>
<evidence type="ECO:0000313" key="3">
    <source>
        <dbReference type="EMBL" id="TEB12484.1"/>
    </source>
</evidence>
<feature type="domain" description="MurNAc-LAA" evidence="2">
    <location>
        <begin position="67"/>
        <end position="185"/>
    </location>
</feature>
<dbReference type="RefSeq" id="WP_134212698.1">
    <property type="nucleotide sequence ID" value="NZ_QFFZ01000006.1"/>
</dbReference>
<evidence type="ECO:0000259" key="2">
    <source>
        <dbReference type="SMART" id="SM00646"/>
    </source>
</evidence>
<dbReference type="InterPro" id="IPR002508">
    <property type="entry name" value="MurNAc-LAA_cat"/>
</dbReference>
<dbReference type="PANTHER" id="PTHR30404:SF0">
    <property type="entry name" value="N-ACETYLMURAMOYL-L-ALANINE AMIDASE AMIC"/>
    <property type="match status" value="1"/>
</dbReference>
<reference evidence="3 4" key="1">
    <citation type="journal article" date="2018" name="Environ. Microbiol.">
        <title>Novel energy conservation strategies and behaviour of Pelotomaculum schinkii driving syntrophic propionate catabolism.</title>
        <authorList>
            <person name="Hidalgo-Ahumada C.A.P."/>
            <person name="Nobu M.K."/>
            <person name="Narihiro T."/>
            <person name="Tamaki H."/>
            <person name="Liu W.T."/>
            <person name="Kamagata Y."/>
            <person name="Stams A.J.M."/>
            <person name="Imachi H."/>
            <person name="Sousa D.Z."/>
        </authorList>
    </citation>
    <scope>NUCLEOTIDE SEQUENCE [LARGE SCALE GENOMIC DNA]</scope>
    <source>
        <strain evidence="3 4">MGP</strain>
    </source>
</reference>
<sequence length="247" mass="25901">MRICIDPGHGGYDPGAVGPSGVLEKDVTLAVSLLLADLLRQAGIEVTLTRDSDATSWDEAGDLGTRCSISDQFGADIFISIHANAAANPAGQGMEVYTTPGYTDADALAESVINSMEAAFPGMVFRADPIDGDQDKEANYYVLKRTSAPAILVELAFISNPDEEALLNSLAYQQQAALAIAQGVGNLYGFSVGQPAPDPNAITIKAGDQACAGTLINGTAFAPVRKLAELLGRTVRWNGETRTVIIE</sequence>
<accession>A0A4Y7RU10</accession>
<dbReference type="PANTHER" id="PTHR30404">
    <property type="entry name" value="N-ACETYLMURAMOYL-L-ALANINE AMIDASE"/>
    <property type="match status" value="1"/>
</dbReference>
<evidence type="ECO:0000313" key="4">
    <source>
        <dbReference type="Proteomes" id="UP000297597"/>
    </source>
</evidence>
<keyword evidence="1 3" id="KW-0378">Hydrolase</keyword>
<dbReference type="GO" id="GO:0030288">
    <property type="term" value="C:outer membrane-bounded periplasmic space"/>
    <property type="evidence" value="ECO:0007669"/>
    <property type="project" value="TreeGrafter"/>
</dbReference>
<dbReference type="InterPro" id="IPR012854">
    <property type="entry name" value="Cu_amine_oxidase-like_N"/>
</dbReference>
<dbReference type="CDD" id="cd02696">
    <property type="entry name" value="MurNAc-LAA"/>
    <property type="match status" value="1"/>
</dbReference>
<evidence type="ECO:0000256" key="1">
    <source>
        <dbReference type="ARBA" id="ARBA00022801"/>
    </source>
</evidence>
<gene>
    <name evidence="3" type="primary">amiA</name>
    <name evidence="3" type="ORF">Pmgp_00815</name>
</gene>
<dbReference type="GO" id="GO:0008745">
    <property type="term" value="F:N-acetylmuramoyl-L-alanine amidase activity"/>
    <property type="evidence" value="ECO:0007669"/>
    <property type="project" value="UniProtKB-EC"/>
</dbReference>
<dbReference type="Pfam" id="PF07833">
    <property type="entry name" value="Cu_amine_oxidN1"/>
    <property type="match status" value="1"/>
</dbReference>
<organism evidence="3 4">
    <name type="scientific">Pelotomaculum propionicicum</name>
    <dbReference type="NCBI Taxonomy" id="258475"/>
    <lineage>
        <taxon>Bacteria</taxon>
        <taxon>Bacillati</taxon>
        <taxon>Bacillota</taxon>
        <taxon>Clostridia</taxon>
        <taxon>Eubacteriales</taxon>
        <taxon>Desulfotomaculaceae</taxon>
        <taxon>Pelotomaculum</taxon>
    </lineage>
</organism>
<name>A0A4Y7RU10_9FIRM</name>
<dbReference type="EMBL" id="QFFZ01000006">
    <property type="protein sequence ID" value="TEB12484.1"/>
    <property type="molecule type" value="Genomic_DNA"/>
</dbReference>
<dbReference type="GO" id="GO:0009253">
    <property type="term" value="P:peptidoglycan catabolic process"/>
    <property type="evidence" value="ECO:0007669"/>
    <property type="project" value="InterPro"/>
</dbReference>
<dbReference type="Pfam" id="PF01520">
    <property type="entry name" value="Amidase_3"/>
    <property type="match status" value="1"/>
</dbReference>
<keyword evidence="4" id="KW-1185">Reference proteome</keyword>
<dbReference type="EC" id="3.5.1.28" evidence="3"/>
<protein>
    <submittedName>
        <fullName evidence="3">N-acetylmuramoyl-L-alanine amidase AmiA</fullName>
        <ecNumber evidence="3">3.5.1.28</ecNumber>
    </submittedName>
</protein>
<dbReference type="InterPro" id="IPR050695">
    <property type="entry name" value="N-acetylmuramoyl_amidase_3"/>
</dbReference>
<proteinExistence type="predicted"/>
<dbReference type="Gene3D" id="3.40.630.40">
    <property type="entry name" value="Zn-dependent exopeptidases"/>
    <property type="match status" value="1"/>
</dbReference>
<dbReference type="SMART" id="SM00646">
    <property type="entry name" value="Ami_3"/>
    <property type="match status" value="1"/>
</dbReference>
<dbReference type="Proteomes" id="UP000297597">
    <property type="component" value="Unassembled WGS sequence"/>
</dbReference>
<dbReference type="AlphaFoldDB" id="A0A4Y7RU10"/>